<dbReference type="AlphaFoldDB" id="D7CNS5"/>
<feature type="signal peptide" evidence="1">
    <location>
        <begin position="1"/>
        <end position="18"/>
    </location>
</feature>
<evidence type="ECO:0000256" key="1">
    <source>
        <dbReference type="SAM" id="SignalP"/>
    </source>
</evidence>
<name>D7CNS5_SYNLT</name>
<dbReference type="OrthoDB" id="5148046at2"/>
<feature type="chain" id="PRO_5038812974" description="Lipoprotein" evidence="1">
    <location>
        <begin position="19"/>
        <end position="159"/>
    </location>
</feature>
<evidence type="ECO:0000313" key="3">
    <source>
        <dbReference type="Proteomes" id="UP000000378"/>
    </source>
</evidence>
<reference evidence="2 3" key="2">
    <citation type="journal article" date="2010" name="Stand. Genomic Sci.">
        <title>Complete genome sequence of Syntrophothermus lipocalidus type strain (TGB-C1).</title>
        <authorList>
            <person name="Djao O.D."/>
            <person name="Zhang X."/>
            <person name="Lucas S."/>
            <person name="Lapidus A."/>
            <person name="Del Rio T.G."/>
            <person name="Nolan M."/>
            <person name="Tice H."/>
            <person name="Cheng J.F."/>
            <person name="Han C."/>
            <person name="Tapia R."/>
            <person name="Goodwin L."/>
            <person name="Pitluck S."/>
            <person name="Liolios K."/>
            <person name="Ivanova N."/>
            <person name="Mavromatis K."/>
            <person name="Mikhailova N."/>
            <person name="Ovchinnikova G."/>
            <person name="Pati A."/>
            <person name="Brambilla E."/>
            <person name="Chen A."/>
            <person name="Palaniappan K."/>
            <person name="Land M."/>
            <person name="Hauser L."/>
            <person name="Chang Y.J."/>
            <person name="Jeffries C.D."/>
            <person name="Rohde M."/>
            <person name="Sikorski J."/>
            <person name="Spring S."/>
            <person name="Goker M."/>
            <person name="Detter J.C."/>
            <person name="Woyke T."/>
            <person name="Bristow J."/>
            <person name="Eisen J.A."/>
            <person name="Markowitz V."/>
            <person name="Hugenholtz P."/>
            <person name="Kyrpides N.C."/>
            <person name="Klenk H.P."/>
        </authorList>
    </citation>
    <scope>NUCLEOTIDE SEQUENCE [LARGE SCALE GENOMIC DNA]</scope>
    <source>
        <strain evidence="3">DSM 12680 / TGB-C1</strain>
    </source>
</reference>
<keyword evidence="3" id="KW-1185">Reference proteome</keyword>
<evidence type="ECO:0000313" key="2">
    <source>
        <dbReference type="EMBL" id="ADI02360.1"/>
    </source>
</evidence>
<dbReference type="STRING" id="643648.Slip_1598"/>
<reference evidence="3" key="1">
    <citation type="journal article" date="2010" name="Stand. Genomic Sci.">
        <title>Complete genome sequence of Syntrophothermus lipocalidus type strain (TGB-C1T).</title>
        <authorList>
            <consortium name="US DOE Joint Genome Institute (JGI-PGF)"/>
            <person name="Djao O."/>
            <person name="Zhang X."/>
            <person name="Lucas S."/>
            <person name="Lapidus A."/>
            <person name="Glavina Del Rio T."/>
            <person name="Nolan M."/>
            <person name="Tice H."/>
            <person name="Cheng J."/>
            <person name="Han C."/>
            <person name="Tapia R."/>
            <person name="Goodwin L."/>
            <person name="Pitluck S."/>
            <person name="Liolios K."/>
            <person name="Ivanova N."/>
            <person name="Mavromatis K."/>
            <person name="Mikhailova N."/>
            <person name="Ovchinnikova G."/>
            <person name="Pati A."/>
            <person name="Brambilla E."/>
            <person name="Chen A."/>
            <person name="Palaniappan K."/>
            <person name="Land M."/>
            <person name="Hauser L."/>
            <person name="Chang Y."/>
            <person name="Jeffries C."/>
            <person name="Rohde M."/>
            <person name="Sikorski J."/>
            <person name="Spring S."/>
            <person name="Goker M."/>
            <person name="Detter J."/>
            <person name="Woyke T."/>
            <person name="Bristow J."/>
            <person name="Eisen J."/>
            <person name="Markowitz V."/>
            <person name="Hugenholtz P."/>
            <person name="Kyrpides N."/>
            <person name="Klenk H."/>
        </authorList>
    </citation>
    <scope>NUCLEOTIDE SEQUENCE [LARGE SCALE GENOMIC DNA]</scope>
    <source>
        <strain evidence="3">DSM 12680 / TGB-C1</strain>
    </source>
</reference>
<proteinExistence type="predicted"/>
<dbReference type="Proteomes" id="UP000000378">
    <property type="component" value="Chromosome"/>
</dbReference>
<dbReference type="HOGENOM" id="CLU_1659859_0_0_9"/>
<sequence>MKRLVWLGVMVFVLSVLAGCQAKTETEGSKVKVSESKVEVQNEQGKTEISIGNEGEVSLPEGYPSDIVPVMEGAKITSATKGGDGSYNILLASEKSVADIKAYYEGVLAGVSDLQKQEAAGVINMMGTKGDKTFVLNIAEDMASGINQRIISISIIPAE</sequence>
<dbReference type="PROSITE" id="PS51257">
    <property type="entry name" value="PROKAR_LIPOPROTEIN"/>
    <property type="match status" value="1"/>
</dbReference>
<evidence type="ECO:0008006" key="4">
    <source>
        <dbReference type="Google" id="ProtNLM"/>
    </source>
</evidence>
<gene>
    <name evidence="2" type="ordered locus">Slip_1598</name>
</gene>
<keyword evidence="1" id="KW-0732">Signal</keyword>
<dbReference type="EMBL" id="CP002048">
    <property type="protein sequence ID" value="ADI02360.1"/>
    <property type="molecule type" value="Genomic_DNA"/>
</dbReference>
<dbReference type="KEGG" id="slp:Slip_1598"/>
<accession>D7CNS5</accession>
<protein>
    <recommendedName>
        <fullName evidence="4">Lipoprotein</fullName>
    </recommendedName>
</protein>
<dbReference type="RefSeq" id="WP_013175762.1">
    <property type="nucleotide sequence ID" value="NC_014220.1"/>
</dbReference>
<organism evidence="2 3">
    <name type="scientific">Syntrophothermus lipocalidus (strain DSM 12680 / TGB-C1)</name>
    <dbReference type="NCBI Taxonomy" id="643648"/>
    <lineage>
        <taxon>Bacteria</taxon>
        <taxon>Bacillati</taxon>
        <taxon>Bacillota</taxon>
        <taxon>Clostridia</taxon>
        <taxon>Eubacteriales</taxon>
        <taxon>Syntrophomonadaceae</taxon>
        <taxon>Syntrophothermus</taxon>
    </lineage>
</organism>